<sequence length="72" mass="8016">MALYAVYRHWKPVLFMLAGGCLSALVVTTLFLPRHLFWQAEAAGFLLKSLAVLGLGAAAVFWLKWLHAELES</sequence>
<comment type="caution">
    <text evidence="2">The sequence shown here is derived from an EMBL/GenBank/DDBJ whole genome shotgun (WGS) entry which is preliminary data.</text>
</comment>
<dbReference type="Proteomes" id="UP001244242">
    <property type="component" value="Unassembled WGS sequence"/>
</dbReference>
<organism evidence="2 3">
    <name type="scientific">Halomonas kalidii</name>
    <dbReference type="NCBI Taxonomy" id="3043293"/>
    <lineage>
        <taxon>Bacteria</taxon>
        <taxon>Pseudomonadati</taxon>
        <taxon>Pseudomonadota</taxon>
        <taxon>Gammaproteobacteria</taxon>
        <taxon>Oceanospirillales</taxon>
        <taxon>Halomonadaceae</taxon>
        <taxon>Halomonas</taxon>
    </lineage>
</organism>
<proteinExistence type="predicted"/>
<protein>
    <submittedName>
        <fullName evidence="2">Uncharacterized protein</fullName>
    </submittedName>
</protein>
<gene>
    <name evidence="2" type="ORF">QLQ84_18615</name>
</gene>
<name>A0ABT6VP97_9GAMM</name>
<dbReference type="RefSeq" id="WP_282723233.1">
    <property type="nucleotide sequence ID" value="NZ_JASCQO010000049.1"/>
</dbReference>
<feature type="transmembrane region" description="Helical" evidence="1">
    <location>
        <begin position="45"/>
        <end position="63"/>
    </location>
</feature>
<reference evidence="2 3" key="1">
    <citation type="submission" date="2023-04" db="EMBL/GenBank/DDBJ databases">
        <title>Halomonas strains isolated from rhizosphere soil.</title>
        <authorList>
            <person name="Xu L."/>
            <person name="Sun J.-Q."/>
        </authorList>
    </citation>
    <scope>NUCLEOTIDE SEQUENCE [LARGE SCALE GENOMIC DNA]</scope>
    <source>
        <strain evidence="2 3">LN1S58</strain>
    </source>
</reference>
<evidence type="ECO:0000313" key="3">
    <source>
        <dbReference type="Proteomes" id="UP001244242"/>
    </source>
</evidence>
<keyword evidence="1" id="KW-0472">Membrane</keyword>
<dbReference type="EMBL" id="JASCQO010000049">
    <property type="protein sequence ID" value="MDI5935810.1"/>
    <property type="molecule type" value="Genomic_DNA"/>
</dbReference>
<evidence type="ECO:0000313" key="2">
    <source>
        <dbReference type="EMBL" id="MDI5935810.1"/>
    </source>
</evidence>
<keyword evidence="3" id="KW-1185">Reference proteome</keyword>
<keyword evidence="1" id="KW-1133">Transmembrane helix</keyword>
<evidence type="ECO:0000256" key="1">
    <source>
        <dbReference type="SAM" id="Phobius"/>
    </source>
</evidence>
<accession>A0ABT6VP97</accession>
<keyword evidence="1" id="KW-0812">Transmembrane</keyword>
<feature type="transmembrane region" description="Helical" evidence="1">
    <location>
        <begin position="12"/>
        <end position="33"/>
    </location>
</feature>